<proteinExistence type="predicted"/>
<reference evidence="1" key="1">
    <citation type="submission" date="2023-01" db="EMBL/GenBank/DDBJ databases">
        <title>Exophiala dermititidis isolated from Cystic Fibrosis Patient.</title>
        <authorList>
            <person name="Kurbessoian T."/>
            <person name="Crocker A."/>
            <person name="Murante D."/>
            <person name="Hogan D.A."/>
            <person name="Stajich J.E."/>
        </authorList>
    </citation>
    <scope>NUCLEOTIDE SEQUENCE</scope>
    <source>
        <strain evidence="1">Ex8</strain>
    </source>
</reference>
<dbReference type="Proteomes" id="UP001161757">
    <property type="component" value="Unassembled WGS sequence"/>
</dbReference>
<sequence>MLYITESYVSFLSQPLELTHLLPHNSTIRKSRLRYCFQANTSSELVLFTTNFVHLGHTTAMRPIHADSPDFIRAKAKTLEHLQRSVSSTLQRPPAELIGCVMLVLSYEMVHGGMAVPIHYEGLTRLLALQPSTTALHGHADALTPSIKACDLILAATSSGHTPALVKMEAPTLVFPRQGPRVQFYRSSLLLLDEDFSALRGLYLEVPARFIDLLEETFEATRRHLSALEADYPAIDRRHAAFLTVASTNTSVSAVLDHPSAARQGPLLPHVVQQAADLAATMHFRATRQGIPFEDPRNREDIAHLKGVLSGKTMSAWCGIPYVYLWVLLTGAAAAQFRPERQYFMAELVRFGLSVALEYSDDFRRKLAAGMTADSLELHLAQTKHITTGHHWQIRSHVLARAAHIRTLRQAAAITGLYPNNQWQGAGSTGSGPLRNCLPATLTFPSDDVEHYVLFLCYQSQLKGQ</sequence>
<organism evidence="1 2">
    <name type="scientific">Exophiala dermatitidis</name>
    <name type="common">Black yeast-like fungus</name>
    <name type="synonym">Wangiella dermatitidis</name>
    <dbReference type="NCBI Taxonomy" id="5970"/>
    <lineage>
        <taxon>Eukaryota</taxon>
        <taxon>Fungi</taxon>
        <taxon>Dikarya</taxon>
        <taxon>Ascomycota</taxon>
        <taxon>Pezizomycotina</taxon>
        <taxon>Eurotiomycetes</taxon>
        <taxon>Chaetothyriomycetidae</taxon>
        <taxon>Chaetothyriales</taxon>
        <taxon>Herpotrichiellaceae</taxon>
        <taxon>Exophiala</taxon>
    </lineage>
</organism>
<comment type="caution">
    <text evidence="1">The sequence shown here is derived from an EMBL/GenBank/DDBJ whole genome shotgun (WGS) entry which is preliminary data.</text>
</comment>
<evidence type="ECO:0000313" key="1">
    <source>
        <dbReference type="EMBL" id="KAJ8989534.1"/>
    </source>
</evidence>
<accession>A0AAN6ISA7</accession>
<evidence type="ECO:0000313" key="2">
    <source>
        <dbReference type="Proteomes" id="UP001161757"/>
    </source>
</evidence>
<gene>
    <name evidence="1" type="ORF">HRR80_006261</name>
</gene>
<name>A0AAN6ISA7_EXODE</name>
<protein>
    <submittedName>
        <fullName evidence="1">Uncharacterized protein</fullName>
    </submittedName>
</protein>
<dbReference type="EMBL" id="JAJGCB010000013">
    <property type="protein sequence ID" value="KAJ8989534.1"/>
    <property type="molecule type" value="Genomic_DNA"/>
</dbReference>
<dbReference type="AlphaFoldDB" id="A0AAN6ISA7"/>